<accession>A0A7M7ITE4</accession>
<comment type="similarity">
    <text evidence="1">Belongs to the LDH/MDH superfamily. MDH type 2 family.</text>
</comment>
<keyword evidence="4" id="KW-1185">Reference proteome</keyword>
<protein>
    <submittedName>
        <fullName evidence="3">Uncharacterized protein</fullName>
    </submittedName>
</protein>
<dbReference type="EnsemblMetazoa" id="XM_016985285">
    <property type="protein sequence ID" value="XP_016840774"/>
    <property type="gene ID" value="LOC100679235"/>
</dbReference>
<evidence type="ECO:0000256" key="1">
    <source>
        <dbReference type="ARBA" id="ARBA00009613"/>
    </source>
</evidence>
<proteinExistence type="inferred from homology"/>
<gene>
    <name evidence="3" type="primary">100679235</name>
</gene>
<organism evidence="3 4">
    <name type="scientific">Nasonia vitripennis</name>
    <name type="common">Parasitic wasp</name>
    <dbReference type="NCBI Taxonomy" id="7425"/>
    <lineage>
        <taxon>Eukaryota</taxon>
        <taxon>Metazoa</taxon>
        <taxon>Ecdysozoa</taxon>
        <taxon>Arthropoda</taxon>
        <taxon>Hexapoda</taxon>
        <taxon>Insecta</taxon>
        <taxon>Pterygota</taxon>
        <taxon>Neoptera</taxon>
        <taxon>Endopterygota</taxon>
        <taxon>Hymenoptera</taxon>
        <taxon>Apocrita</taxon>
        <taxon>Proctotrupomorpha</taxon>
        <taxon>Chalcidoidea</taxon>
        <taxon>Pteromalidae</taxon>
        <taxon>Pteromalinae</taxon>
        <taxon>Nasonia</taxon>
    </lineage>
</organism>
<dbReference type="SUPFAM" id="SSF51735">
    <property type="entry name" value="NAD(P)-binding Rossmann-fold domains"/>
    <property type="match status" value="1"/>
</dbReference>
<dbReference type="Gene3D" id="3.40.50.720">
    <property type="entry name" value="NAD(P)-binding Rossmann-like Domain"/>
    <property type="match status" value="1"/>
</dbReference>
<dbReference type="AlphaFoldDB" id="A0A7M7ITE4"/>
<name>A0A7M7ITE4_NASVI</name>
<dbReference type="SMR" id="A0A7M7ITE4"/>
<evidence type="ECO:0000256" key="2">
    <source>
        <dbReference type="ARBA" id="ARBA00023002"/>
    </source>
</evidence>
<dbReference type="InterPro" id="IPR036291">
    <property type="entry name" value="NAD(P)-bd_dom_sf"/>
</dbReference>
<dbReference type="PANTHER" id="PTHR23382">
    <property type="entry name" value="MALATE DEHYDROGENASE"/>
    <property type="match status" value="1"/>
</dbReference>
<keyword evidence="2" id="KW-0560">Oxidoreductase</keyword>
<dbReference type="EnsemblMetazoa" id="XM_016985284">
    <property type="protein sequence ID" value="XP_016840773"/>
    <property type="gene ID" value="LOC100679235"/>
</dbReference>
<sequence>MNLDEMITIVAGISRDSAFTYSCFIIESLSQVLPNFSAKKIALKSCDWEGWMKSKCKAHGWSHSGSPLIWRETGIFGGDPTYVGGSLEFQKFINTYYGIDIVLSKAEQKALDYDYLLADNFKSVYDKEQLDILHFTISGAGRSVCPDLVMQLASMKGICKNGIEINLFDTPGHFFKIKDIVKDASAIGGELRSIQILENVSDGLGNCDILIILDHIARDEQESTESWLSRNSDAYKELSEQINVYANSNLKIIFCSTGPNCFCANVIVKEAPKINKNNVIVISAHYGLEMIYDFIKSMDVNLKGISCPPVWGFLVFRNQILGAQMAFLLSI</sequence>
<dbReference type="GO" id="GO:0006108">
    <property type="term" value="P:malate metabolic process"/>
    <property type="evidence" value="ECO:0007669"/>
    <property type="project" value="InterPro"/>
</dbReference>
<reference evidence="3" key="1">
    <citation type="submission" date="2021-01" db="UniProtKB">
        <authorList>
            <consortium name="EnsemblMetazoa"/>
        </authorList>
    </citation>
    <scope>IDENTIFICATION</scope>
</reference>
<dbReference type="Proteomes" id="UP000002358">
    <property type="component" value="Chromosome 4"/>
</dbReference>
<dbReference type="GO" id="GO:0016615">
    <property type="term" value="F:malate dehydrogenase activity"/>
    <property type="evidence" value="ECO:0007669"/>
    <property type="project" value="InterPro"/>
</dbReference>
<dbReference type="OrthoDB" id="1510206at2759"/>
<dbReference type="InterPro" id="IPR010945">
    <property type="entry name" value="Malate_DH_type2"/>
</dbReference>
<evidence type="ECO:0000313" key="3">
    <source>
        <dbReference type="EnsemblMetazoa" id="XP_016840774"/>
    </source>
</evidence>
<evidence type="ECO:0000313" key="4">
    <source>
        <dbReference type="Proteomes" id="UP000002358"/>
    </source>
</evidence>